<dbReference type="InterPro" id="IPR011760">
    <property type="entry name" value="PsdUridine_synth_TruD_insert"/>
</dbReference>
<evidence type="ECO:0000256" key="3">
    <source>
        <dbReference type="ARBA" id="ARBA00023235"/>
    </source>
</evidence>
<dbReference type="GO" id="GO:0031119">
    <property type="term" value="P:tRNA pseudouridine synthesis"/>
    <property type="evidence" value="ECO:0007669"/>
    <property type="project" value="UniProtKB-UniRule"/>
</dbReference>
<dbReference type="InterPro" id="IPR042214">
    <property type="entry name" value="TruD_catalytic"/>
</dbReference>
<proteinExistence type="inferred from homology"/>
<dbReference type="Proteomes" id="UP001169760">
    <property type="component" value="Unassembled WGS sequence"/>
</dbReference>
<dbReference type="EMBL" id="JAUOPB010000007">
    <property type="protein sequence ID" value="MDO6422959.1"/>
    <property type="molecule type" value="Genomic_DNA"/>
</dbReference>
<dbReference type="InterPro" id="IPR020119">
    <property type="entry name" value="PsdUridine_synth_TruD_CS"/>
</dbReference>
<dbReference type="PROSITE" id="PS50984">
    <property type="entry name" value="TRUD"/>
    <property type="match status" value="1"/>
</dbReference>
<keyword evidence="3 4" id="KW-0413">Isomerase</keyword>
<evidence type="ECO:0000256" key="4">
    <source>
        <dbReference type="HAMAP-Rule" id="MF_01082"/>
    </source>
</evidence>
<evidence type="ECO:0000256" key="1">
    <source>
        <dbReference type="ARBA" id="ARBA00007953"/>
    </source>
</evidence>
<evidence type="ECO:0000256" key="2">
    <source>
        <dbReference type="ARBA" id="ARBA00022694"/>
    </source>
</evidence>
<dbReference type="Pfam" id="PF01142">
    <property type="entry name" value="TruD"/>
    <property type="match status" value="2"/>
</dbReference>
<dbReference type="HAMAP" id="MF_01082">
    <property type="entry name" value="TruD"/>
    <property type="match status" value="1"/>
</dbReference>
<keyword evidence="2 4" id="KW-0819">tRNA processing</keyword>
<comment type="similarity">
    <text evidence="1 4">Belongs to the pseudouridine synthase TruD family.</text>
</comment>
<accession>A0AAW7X995</accession>
<evidence type="ECO:0000313" key="7">
    <source>
        <dbReference type="Proteomes" id="UP001169760"/>
    </source>
</evidence>
<dbReference type="AlphaFoldDB" id="A0AAW7X995"/>
<organism evidence="6 7">
    <name type="scientific">Saccharophagus degradans</name>
    <dbReference type="NCBI Taxonomy" id="86304"/>
    <lineage>
        <taxon>Bacteria</taxon>
        <taxon>Pseudomonadati</taxon>
        <taxon>Pseudomonadota</taxon>
        <taxon>Gammaproteobacteria</taxon>
        <taxon>Cellvibrionales</taxon>
        <taxon>Cellvibrionaceae</taxon>
        <taxon>Saccharophagus</taxon>
    </lineage>
</organism>
<name>A0AAW7X995_9GAMM</name>
<gene>
    <name evidence="4" type="primary">truD</name>
    <name evidence="6" type="ORF">Q4521_10780</name>
</gene>
<dbReference type="GO" id="GO:0003723">
    <property type="term" value="F:RNA binding"/>
    <property type="evidence" value="ECO:0007669"/>
    <property type="project" value="InterPro"/>
</dbReference>
<sequence length="329" mass="36972">MSFNLDFAHAQGLPTQTATFRKLAEDFIVDEQLGFEFSGEGEHLYVQIKKTGENTQYVAKQLARYLGIKPVAVGFSGLKDRHAVTTQWFSVQLPGKNIDIDWADFIEKTQLNVEVLQQGRHSAKLRRGQHLCNDFVITLRDVSQSDDLEARLQTVAANGAPNYFGEQRFGIDGGNLARAQAWFSGEDPIRNKNMQGIILSAARSYLFNLVLSERIKQDNWLAPMDGDPAEVPTGPLWGRGRPKSTDALLELENEVLAHLDLWRDKLEHNGLSQERRDLVLKPRSFSWQWQDNALVLSLSLAPGLYATSLLRDVLLLNNVSVEQYTPPAA</sequence>
<dbReference type="CDD" id="cd02575">
    <property type="entry name" value="PseudoU_synth_EcTruD"/>
    <property type="match status" value="1"/>
</dbReference>
<dbReference type="GO" id="GO:0160150">
    <property type="term" value="F:tRNA pseudouridine(13) synthase activity"/>
    <property type="evidence" value="ECO:0007669"/>
    <property type="project" value="UniProtKB-EC"/>
</dbReference>
<dbReference type="InterPro" id="IPR001656">
    <property type="entry name" value="PsdUridine_synth_TruD"/>
</dbReference>
<dbReference type="PANTHER" id="PTHR47811">
    <property type="entry name" value="TRNA PSEUDOURIDINE SYNTHASE D"/>
    <property type="match status" value="1"/>
</dbReference>
<dbReference type="Gene3D" id="3.30.2350.20">
    <property type="entry name" value="TruD, catalytic domain"/>
    <property type="match status" value="2"/>
</dbReference>
<dbReference type="RefSeq" id="WP_303492787.1">
    <property type="nucleotide sequence ID" value="NZ_JAUOPB010000007.1"/>
</dbReference>
<evidence type="ECO:0000259" key="5">
    <source>
        <dbReference type="PROSITE" id="PS50984"/>
    </source>
</evidence>
<dbReference type="SUPFAM" id="SSF55120">
    <property type="entry name" value="Pseudouridine synthase"/>
    <property type="match status" value="1"/>
</dbReference>
<dbReference type="GO" id="GO:0005829">
    <property type="term" value="C:cytosol"/>
    <property type="evidence" value="ECO:0007669"/>
    <property type="project" value="TreeGrafter"/>
</dbReference>
<comment type="function">
    <text evidence="4">Responsible for synthesis of pseudouridine from uracil-13 in transfer RNAs.</text>
</comment>
<reference evidence="6" key="1">
    <citation type="submission" date="2023-07" db="EMBL/GenBank/DDBJ databases">
        <title>Genome content predicts the carbon catabolic preferences of heterotrophic bacteria.</title>
        <authorList>
            <person name="Gralka M."/>
        </authorList>
    </citation>
    <scope>NUCLEOTIDE SEQUENCE</scope>
    <source>
        <strain evidence="6">I3M17_2</strain>
    </source>
</reference>
<dbReference type="InterPro" id="IPR020103">
    <property type="entry name" value="PsdUridine_synth_cat_dom_sf"/>
</dbReference>
<dbReference type="InterPro" id="IPR050170">
    <property type="entry name" value="TruD_pseudoU_synthase"/>
</dbReference>
<dbReference type="PANTHER" id="PTHR47811:SF1">
    <property type="entry name" value="TRNA PSEUDOURIDINE SYNTHASE D"/>
    <property type="match status" value="1"/>
</dbReference>
<comment type="caution">
    <text evidence="6">The sequence shown here is derived from an EMBL/GenBank/DDBJ whole genome shotgun (WGS) entry which is preliminary data.</text>
</comment>
<protein>
    <recommendedName>
        <fullName evidence="4">tRNA pseudouridine synthase D</fullName>
        <ecNumber evidence="4">5.4.99.27</ecNumber>
    </recommendedName>
    <alternativeName>
        <fullName evidence="4">tRNA pseudouridine(13) synthase</fullName>
    </alternativeName>
    <alternativeName>
        <fullName evidence="4">tRNA pseudouridylate synthase D</fullName>
    </alternativeName>
    <alternativeName>
        <fullName evidence="4">tRNA-uridine isomerase D</fullName>
    </alternativeName>
</protein>
<feature type="active site" description="Nucleophile" evidence="4">
    <location>
        <position position="80"/>
    </location>
</feature>
<dbReference type="EC" id="5.4.99.27" evidence="4"/>
<dbReference type="PROSITE" id="PS01268">
    <property type="entry name" value="UPF0024"/>
    <property type="match status" value="1"/>
</dbReference>
<evidence type="ECO:0000313" key="6">
    <source>
        <dbReference type="EMBL" id="MDO6422959.1"/>
    </source>
</evidence>
<comment type="catalytic activity">
    <reaction evidence="4">
        <text>uridine(13) in tRNA = pseudouridine(13) in tRNA</text>
        <dbReference type="Rhea" id="RHEA:42540"/>
        <dbReference type="Rhea" id="RHEA-COMP:10105"/>
        <dbReference type="Rhea" id="RHEA-COMP:10106"/>
        <dbReference type="ChEBI" id="CHEBI:65314"/>
        <dbReference type="ChEBI" id="CHEBI:65315"/>
        <dbReference type="EC" id="5.4.99.27"/>
    </reaction>
</comment>
<feature type="domain" description="TRUD" evidence="5">
    <location>
        <begin position="159"/>
        <end position="281"/>
    </location>
</feature>